<dbReference type="Gene3D" id="2.60.120.10">
    <property type="entry name" value="Jelly Rolls"/>
    <property type="match status" value="1"/>
</dbReference>
<feature type="domain" description="HTH araC/xylS-type" evidence="4">
    <location>
        <begin position="180"/>
        <end position="278"/>
    </location>
</feature>
<dbReference type="InterPro" id="IPR014710">
    <property type="entry name" value="RmlC-like_jellyroll"/>
</dbReference>
<protein>
    <submittedName>
        <fullName evidence="5">AraC family transcriptional regulator</fullName>
    </submittedName>
</protein>
<proteinExistence type="predicted"/>
<dbReference type="SUPFAM" id="SSF51215">
    <property type="entry name" value="Regulatory protein AraC"/>
    <property type="match status" value="1"/>
</dbReference>
<dbReference type="SUPFAM" id="SSF46689">
    <property type="entry name" value="Homeodomain-like"/>
    <property type="match status" value="2"/>
</dbReference>
<dbReference type="InterPro" id="IPR009057">
    <property type="entry name" value="Homeodomain-like_sf"/>
</dbReference>
<dbReference type="PROSITE" id="PS01124">
    <property type="entry name" value="HTH_ARAC_FAMILY_2"/>
    <property type="match status" value="1"/>
</dbReference>
<dbReference type="InterPro" id="IPR020449">
    <property type="entry name" value="Tscrpt_reg_AraC-type_HTH"/>
</dbReference>
<dbReference type="PANTHER" id="PTHR43280:SF34">
    <property type="entry name" value="ARAC-FAMILY TRANSCRIPTIONAL REGULATOR"/>
    <property type="match status" value="1"/>
</dbReference>
<gene>
    <name evidence="5" type="ORF">FYJ84_11100</name>
</gene>
<dbReference type="PANTHER" id="PTHR43280">
    <property type="entry name" value="ARAC-FAMILY TRANSCRIPTIONAL REGULATOR"/>
    <property type="match status" value="1"/>
</dbReference>
<dbReference type="RefSeq" id="WP_154407695.1">
    <property type="nucleotide sequence ID" value="NZ_VUNR01000025.1"/>
</dbReference>
<evidence type="ECO:0000313" key="6">
    <source>
        <dbReference type="Proteomes" id="UP000433181"/>
    </source>
</evidence>
<evidence type="ECO:0000256" key="2">
    <source>
        <dbReference type="ARBA" id="ARBA00023125"/>
    </source>
</evidence>
<dbReference type="PRINTS" id="PR00032">
    <property type="entry name" value="HTHARAC"/>
</dbReference>
<evidence type="ECO:0000259" key="4">
    <source>
        <dbReference type="PROSITE" id="PS01124"/>
    </source>
</evidence>
<dbReference type="Pfam" id="PF12833">
    <property type="entry name" value="HTH_18"/>
    <property type="match status" value="1"/>
</dbReference>
<keyword evidence="6" id="KW-1185">Reference proteome</keyword>
<keyword evidence="1" id="KW-0805">Transcription regulation</keyword>
<dbReference type="InterPro" id="IPR018060">
    <property type="entry name" value="HTH_AraC"/>
</dbReference>
<comment type="caution">
    <text evidence="5">The sequence shown here is derived from an EMBL/GenBank/DDBJ whole genome shotgun (WGS) entry which is preliminary data.</text>
</comment>
<dbReference type="PROSITE" id="PS00041">
    <property type="entry name" value="HTH_ARAC_FAMILY_1"/>
    <property type="match status" value="1"/>
</dbReference>
<sequence>MNEYNKKGYLLQGFRVFRLKDAALQEIPFHYHDFHKIILFLGGEASYIIEGRTYPLKPRDILFVSAGEIHRPVTVPGKSYERIVIYVSPDFLAKCGQGKCDLAQCFHAAREASSVMHAPPGKSHDLLFHMDKLETVAHQQGYGNELYTELLFMEFMILLNRAILDNELELSSVSCDRKIQQILAYINSHLTDDLSIDTLAETAYLSKFYMMRKFKADTGFSIHQYINSKRLLLAKSLLATTDIPITELCYQCGFTDYSAFSREFKKSFRTTPTAFRNSST</sequence>
<keyword evidence="2" id="KW-0238">DNA-binding</keyword>
<dbReference type="Pfam" id="PF02311">
    <property type="entry name" value="AraC_binding"/>
    <property type="match status" value="1"/>
</dbReference>
<dbReference type="InterPro" id="IPR037923">
    <property type="entry name" value="HTH-like"/>
</dbReference>
<dbReference type="EMBL" id="VUNR01000025">
    <property type="protein sequence ID" value="MSU09528.1"/>
    <property type="molecule type" value="Genomic_DNA"/>
</dbReference>
<dbReference type="GO" id="GO:0003700">
    <property type="term" value="F:DNA-binding transcription factor activity"/>
    <property type="evidence" value="ECO:0007669"/>
    <property type="project" value="InterPro"/>
</dbReference>
<name>A0A6I2UDA4_9FIRM</name>
<evidence type="ECO:0000256" key="1">
    <source>
        <dbReference type="ARBA" id="ARBA00023015"/>
    </source>
</evidence>
<dbReference type="InterPro" id="IPR003313">
    <property type="entry name" value="AraC-bd"/>
</dbReference>
<dbReference type="Gene3D" id="1.10.10.60">
    <property type="entry name" value="Homeodomain-like"/>
    <property type="match status" value="2"/>
</dbReference>
<dbReference type="GeneID" id="96779475"/>
<dbReference type="InterPro" id="IPR018062">
    <property type="entry name" value="HTH_AraC-typ_CS"/>
</dbReference>
<accession>A0A6I2UDA4</accession>
<organism evidence="5 6">
    <name type="scientific">Anaerovibrio slackiae</name>
    <dbReference type="NCBI Taxonomy" id="2652309"/>
    <lineage>
        <taxon>Bacteria</taxon>
        <taxon>Bacillati</taxon>
        <taxon>Bacillota</taxon>
        <taxon>Negativicutes</taxon>
        <taxon>Selenomonadales</taxon>
        <taxon>Selenomonadaceae</taxon>
        <taxon>Anaerovibrio</taxon>
    </lineage>
</organism>
<dbReference type="AlphaFoldDB" id="A0A6I2UDA4"/>
<dbReference type="SMART" id="SM00342">
    <property type="entry name" value="HTH_ARAC"/>
    <property type="match status" value="1"/>
</dbReference>
<reference evidence="5 6" key="1">
    <citation type="submission" date="2019-08" db="EMBL/GenBank/DDBJ databases">
        <title>In-depth cultivation of the pig gut microbiome towards novel bacterial diversity and tailored functional studies.</title>
        <authorList>
            <person name="Wylensek D."/>
            <person name="Hitch T.C.A."/>
            <person name="Clavel T."/>
        </authorList>
    </citation>
    <scope>NUCLEOTIDE SEQUENCE [LARGE SCALE GENOMIC DNA]</scope>
    <source>
        <strain evidence="5 6">WCA-693-APC-5D-A</strain>
    </source>
</reference>
<evidence type="ECO:0000256" key="3">
    <source>
        <dbReference type="ARBA" id="ARBA00023163"/>
    </source>
</evidence>
<dbReference type="Proteomes" id="UP000433181">
    <property type="component" value="Unassembled WGS sequence"/>
</dbReference>
<dbReference type="GO" id="GO:0043565">
    <property type="term" value="F:sequence-specific DNA binding"/>
    <property type="evidence" value="ECO:0007669"/>
    <property type="project" value="InterPro"/>
</dbReference>
<keyword evidence="3" id="KW-0804">Transcription</keyword>
<evidence type="ECO:0000313" key="5">
    <source>
        <dbReference type="EMBL" id="MSU09528.1"/>
    </source>
</evidence>